<keyword evidence="2" id="KW-1185">Reference proteome</keyword>
<sequence>MTPNEALDTGDLVRRLVFQDRLSILYPNLGL</sequence>
<dbReference type="AlphaFoldDB" id="F6HZV3"/>
<dbReference type="InParanoid" id="F6HZV3"/>
<organism evidence="1 2">
    <name type="scientific">Vitis vinifera</name>
    <name type="common">Grape</name>
    <dbReference type="NCBI Taxonomy" id="29760"/>
    <lineage>
        <taxon>Eukaryota</taxon>
        <taxon>Viridiplantae</taxon>
        <taxon>Streptophyta</taxon>
        <taxon>Embryophyta</taxon>
        <taxon>Tracheophyta</taxon>
        <taxon>Spermatophyta</taxon>
        <taxon>Magnoliopsida</taxon>
        <taxon>eudicotyledons</taxon>
        <taxon>Gunneridae</taxon>
        <taxon>Pentapetalae</taxon>
        <taxon>rosids</taxon>
        <taxon>Vitales</taxon>
        <taxon>Vitaceae</taxon>
        <taxon>Viteae</taxon>
        <taxon>Vitis</taxon>
    </lineage>
</organism>
<dbReference type="PaxDb" id="29760-VIT_07s0005g05110.t01"/>
<proteinExistence type="predicted"/>
<dbReference type="EMBL" id="FN596502">
    <property type="protein sequence ID" value="CCB60219.1"/>
    <property type="molecule type" value="Genomic_DNA"/>
</dbReference>
<protein>
    <submittedName>
        <fullName evidence="1">Uncharacterized protein</fullName>
    </submittedName>
</protein>
<dbReference type="HOGENOM" id="CLU_3400228_0_0_1"/>
<evidence type="ECO:0000313" key="1">
    <source>
        <dbReference type="EMBL" id="CCB60219.1"/>
    </source>
</evidence>
<reference evidence="2" key="1">
    <citation type="journal article" date="2007" name="Nature">
        <title>The grapevine genome sequence suggests ancestral hexaploidization in major angiosperm phyla.</title>
        <authorList>
            <consortium name="The French-Italian Public Consortium for Grapevine Genome Characterization."/>
            <person name="Jaillon O."/>
            <person name="Aury J.-M."/>
            <person name="Noel B."/>
            <person name="Policriti A."/>
            <person name="Clepet C."/>
            <person name="Casagrande A."/>
            <person name="Choisne N."/>
            <person name="Aubourg S."/>
            <person name="Vitulo N."/>
            <person name="Jubin C."/>
            <person name="Vezzi A."/>
            <person name="Legeai F."/>
            <person name="Hugueney P."/>
            <person name="Dasilva C."/>
            <person name="Horner D."/>
            <person name="Mica E."/>
            <person name="Jublot D."/>
            <person name="Poulain J."/>
            <person name="Bruyere C."/>
            <person name="Billault A."/>
            <person name="Segurens B."/>
            <person name="Gouyvenoux M."/>
            <person name="Ugarte E."/>
            <person name="Cattonaro F."/>
            <person name="Anthouard V."/>
            <person name="Vico V."/>
            <person name="Del Fabbro C."/>
            <person name="Alaux M."/>
            <person name="Di Gaspero G."/>
            <person name="Dumas V."/>
            <person name="Felice N."/>
            <person name="Paillard S."/>
            <person name="Juman I."/>
            <person name="Moroldo M."/>
            <person name="Scalabrin S."/>
            <person name="Canaguier A."/>
            <person name="Le Clainche I."/>
            <person name="Malacrida G."/>
            <person name="Durand E."/>
            <person name="Pesole G."/>
            <person name="Laucou V."/>
            <person name="Chatelet P."/>
            <person name="Merdinoglu D."/>
            <person name="Delledonne M."/>
            <person name="Pezzotti M."/>
            <person name="Lecharny A."/>
            <person name="Scarpelli C."/>
            <person name="Artiguenave F."/>
            <person name="Pe M.E."/>
            <person name="Valle G."/>
            <person name="Morgante M."/>
            <person name="Caboche M."/>
            <person name="Adam-Blondon A.-F."/>
            <person name="Weissenbach J."/>
            <person name="Quetier F."/>
            <person name="Wincker P."/>
        </authorList>
    </citation>
    <scope>NUCLEOTIDE SEQUENCE [LARGE SCALE GENOMIC DNA]</scope>
    <source>
        <strain evidence="2">cv. Pinot noir / PN40024</strain>
    </source>
</reference>
<name>F6HZV3_VITVI</name>
<accession>F6HZV3</accession>
<gene>
    <name evidence="1" type="ordered locus">VIT_07s0005g05110</name>
</gene>
<dbReference type="Proteomes" id="UP000009183">
    <property type="component" value="Chromosome 7"/>
</dbReference>
<evidence type="ECO:0000313" key="2">
    <source>
        <dbReference type="Proteomes" id="UP000009183"/>
    </source>
</evidence>